<reference evidence="2" key="1">
    <citation type="submission" date="2015-01" db="EMBL/GenBank/DDBJ databases">
        <authorList>
            <person name="Manzoor Shahid"/>
            <person name="Zubair Saima"/>
        </authorList>
    </citation>
    <scope>NUCLEOTIDE SEQUENCE [LARGE SCALE GENOMIC DNA]</scope>
    <source>
        <strain evidence="2">Sp3</strain>
    </source>
</reference>
<dbReference type="EMBL" id="CDRZ01000272">
    <property type="protein sequence ID" value="CEO90091.1"/>
    <property type="molecule type" value="Genomic_DNA"/>
</dbReference>
<dbReference type="Proteomes" id="UP000046155">
    <property type="component" value="Unassembled WGS sequence"/>
</dbReference>
<name>A0A0B7MPX2_9FIRM</name>
<organism evidence="1 2">
    <name type="scientific">Syntrophaceticus schinkii</name>
    <dbReference type="NCBI Taxonomy" id="499207"/>
    <lineage>
        <taxon>Bacteria</taxon>
        <taxon>Bacillati</taxon>
        <taxon>Bacillota</taxon>
        <taxon>Clostridia</taxon>
        <taxon>Thermoanaerobacterales</taxon>
        <taxon>Thermoanaerobacterales Family III. Incertae Sedis</taxon>
        <taxon>Syntrophaceticus</taxon>
    </lineage>
</organism>
<sequence>MSNKSNKSTCVNKNKPEDWICSWFARAYFVGKLPQKTVGFCIHLGKDNYDEDSLNRLAEYGISFPFMNVSFTEINQEINNRKDSWFMMFCGEPEV</sequence>
<keyword evidence="2" id="KW-1185">Reference proteome</keyword>
<evidence type="ECO:0000313" key="2">
    <source>
        <dbReference type="Proteomes" id="UP000046155"/>
    </source>
</evidence>
<evidence type="ECO:0000313" key="1">
    <source>
        <dbReference type="EMBL" id="CEO90091.1"/>
    </source>
</evidence>
<proteinExistence type="predicted"/>
<accession>A0A0B7MPX2</accession>
<gene>
    <name evidence="1" type="ORF">SSCH_720003</name>
</gene>
<dbReference type="AlphaFoldDB" id="A0A0B7MPX2"/>
<protein>
    <submittedName>
        <fullName evidence="1">Uncharacterized protein</fullName>
    </submittedName>
</protein>